<dbReference type="Gene3D" id="3.30.450.20">
    <property type="entry name" value="PAS domain"/>
    <property type="match status" value="1"/>
</dbReference>
<comment type="caution">
    <text evidence="10">The sequence shown here is derived from an EMBL/GenBank/DDBJ whole genome shotgun (WGS) entry which is preliminary data.</text>
</comment>
<protein>
    <recommendedName>
        <fullName evidence="2">histidine kinase</fullName>
        <ecNumber evidence="2">2.7.13.3</ecNumber>
    </recommendedName>
</protein>
<evidence type="ECO:0000256" key="1">
    <source>
        <dbReference type="ARBA" id="ARBA00000085"/>
    </source>
</evidence>
<dbReference type="PRINTS" id="PR00344">
    <property type="entry name" value="BCTRLSENSOR"/>
</dbReference>
<dbReference type="PROSITE" id="PS50109">
    <property type="entry name" value="HIS_KIN"/>
    <property type="match status" value="1"/>
</dbReference>
<comment type="catalytic activity">
    <reaction evidence="1">
        <text>ATP + protein L-histidine = ADP + protein N-phospho-L-histidine.</text>
        <dbReference type="EC" id="2.7.13.3"/>
    </reaction>
</comment>
<dbReference type="InterPro" id="IPR036097">
    <property type="entry name" value="HisK_dim/P_sf"/>
</dbReference>
<dbReference type="InterPro" id="IPR003594">
    <property type="entry name" value="HATPase_dom"/>
</dbReference>
<dbReference type="EMBL" id="SMGG01000005">
    <property type="protein sequence ID" value="TCK59792.1"/>
    <property type="molecule type" value="Genomic_DNA"/>
</dbReference>
<evidence type="ECO:0000259" key="9">
    <source>
        <dbReference type="PROSITE" id="PS50109"/>
    </source>
</evidence>
<dbReference type="GO" id="GO:0000155">
    <property type="term" value="F:phosphorelay sensor kinase activity"/>
    <property type="evidence" value="ECO:0007669"/>
    <property type="project" value="InterPro"/>
</dbReference>
<evidence type="ECO:0000256" key="7">
    <source>
        <dbReference type="ARBA" id="ARBA00022840"/>
    </source>
</evidence>
<evidence type="ECO:0000256" key="6">
    <source>
        <dbReference type="ARBA" id="ARBA00022777"/>
    </source>
</evidence>
<evidence type="ECO:0000256" key="4">
    <source>
        <dbReference type="ARBA" id="ARBA00022679"/>
    </source>
</evidence>
<feature type="domain" description="Histidine kinase" evidence="9">
    <location>
        <begin position="302"/>
        <end position="534"/>
    </location>
</feature>
<dbReference type="SMART" id="SM00387">
    <property type="entry name" value="HATPase_c"/>
    <property type="match status" value="1"/>
</dbReference>
<keyword evidence="4" id="KW-0808">Transferase</keyword>
<name>A0A4R1K6E9_9BACT</name>
<organism evidence="10 11">
    <name type="scientific">Seleniivibrio woodruffii</name>
    <dbReference type="NCBI Taxonomy" id="1078050"/>
    <lineage>
        <taxon>Bacteria</taxon>
        <taxon>Pseudomonadati</taxon>
        <taxon>Deferribacterota</taxon>
        <taxon>Deferribacteres</taxon>
        <taxon>Deferribacterales</taxon>
        <taxon>Geovibrionaceae</taxon>
        <taxon>Seleniivibrio</taxon>
    </lineage>
</organism>
<proteinExistence type="predicted"/>
<dbReference type="Proteomes" id="UP000294614">
    <property type="component" value="Unassembled WGS sequence"/>
</dbReference>
<dbReference type="PANTHER" id="PTHR43065">
    <property type="entry name" value="SENSOR HISTIDINE KINASE"/>
    <property type="match status" value="1"/>
</dbReference>
<accession>A0A4R1K6E9</accession>
<dbReference type="InterPro" id="IPR000014">
    <property type="entry name" value="PAS"/>
</dbReference>
<dbReference type="Gene3D" id="3.30.565.10">
    <property type="entry name" value="Histidine kinase-like ATPase, C-terminal domain"/>
    <property type="match status" value="1"/>
</dbReference>
<evidence type="ECO:0000313" key="11">
    <source>
        <dbReference type="Proteomes" id="UP000294614"/>
    </source>
</evidence>
<dbReference type="EC" id="2.7.13.3" evidence="2"/>
<dbReference type="InterPro" id="IPR011006">
    <property type="entry name" value="CheY-like_superfamily"/>
</dbReference>
<keyword evidence="11" id="KW-1185">Reference proteome</keyword>
<evidence type="ECO:0000256" key="2">
    <source>
        <dbReference type="ARBA" id="ARBA00012438"/>
    </source>
</evidence>
<dbReference type="InterPro" id="IPR035965">
    <property type="entry name" value="PAS-like_dom_sf"/>
</dbReference>
<dbReference type="InterPro" id="IPR036890">
    <property type="entry name" value="HATPase_C_sf"/>
</dbReference>
<sequence length="534" mass="60188">MKSRNIMIVESKKDATGNLEKALKGLMYGVRVIGLRSSDIAEEVKAYMPDALIVDMTVNADRNVIAKVSLIQTELSVPVIYFTEAINSRTLYQTMKTNHYGYIYTPFDEGTLQTTIELALHKFRNDTSVKESELKYRELFNNMSSGVAIYDLIEFGSKYIFTDVNNAACTLLKRDRTDLVSRPMTAVYKNAKEYGFLEALRQVQETGQPLKNEKMYYEDDVIRGWFNSYLYRLPSGSIVHIFHNITDQLEAEKQLIAKQKELELVNIELAKAVAEETDKRRKNEQIIFEQSRFMAMGQMISAIAHQWRQPLSALGINIEDLEDAYNAGELDEQYIKELTVDSMALIKTISKTMDDLSSFFRSGQEEEIFSVFRVLGEVITLQSARMKNSGVSLAFSCFAGARNLHADENNIQQVLESNDFIRLRGVPAEFKQVIINILNNAVDAIIEKESGDGRVSLKVEEAGDRLNLYITDNGCGISGDIAERMFDPYFTTKAGGSGIGLYMSKVIVEEHMNGRLTAASMPVGTVMTISLPYL</sequence>
<dbReference type="CDD" id="cd00082">
    <property type="entry name" value="HisKA"/>
    <property type="match status" value="1"/>
</dbReference>
<dbReference type="InterPro" id="IPR005467">
    <property type="entry name" value="His_kinase_dom"/>
</dbReference>
<dbReference type="GO" id="GO:0005524">
    <property type="term" value="F:ATP binding"/>
    <property type="evidence" value="ECO:0007669"/>
    <property type="project" value="UniProtKB-KW"/>
</dbReference>
<dbReference type="SUPFAM" id="SSF52172">
    <property type="entry name" value="CheY-like"/>
    <property type="match status" value="1"/>
</dbReference>
<dbReference type="Gene3D" id="1.10.287.130">
    <property type="match status" value="1"/>
</dbReference>
<keyword evidence="7" id="KW-0067">ATP-binding</keyword>
<keyword evidence="6" id="KW-0418">Kinase</keyword>
<dbReference type="SUPFAM" id="SSF47384">
    <property type="entry name" value="Homodimeric domain of signal transducing histidine kinase"/>
    <property type="match status" value="1"/>
</dbReference>
<dbReference type="SUPFAM" id="SSF55785">
    <property type="entry name" value="PYP-like sensor domain (PAS domain)"/>
    <property type="match status" value="1"/>
</dbReference>
<dbReference type="SUPFAM" id="SSF55874">
    <property type="entry name" value="ATPase domain of HSP90 chaperone/DNA topoisomerase II/histidine kinase"/>
    <property type="match status" value="1"/>
</dbReference>
<dbReference type="OrthoDB" id="9773956at2"/>
<dbReference type="Pfam" id="PF02518">
    <property type="entry name" value="HATPase_c"/>
    <property type="match status" value="1"/>
</dbReference>
<dbReference type="InterPro" id="IPR003661">
    <property type="entry name" value="HisK_dim/P_dom"/>
</dbReference>
<dbReference type="InterPro" id="IPR004358">
    <property type="entry name" value="Sig_transdc_His_kin-like_C"/>
</dbReference>
<evidence type="ECO:0000256" key="3">
    <source>
        <dbReference type="ARBA" id="ARBA00022553"/>
    </source>
</evidence>
<reference evidence="10 11" key="1">
    <citation type="submission" date="2019-03" db="EMBL/GenBank/DDBJ databases">
        <title>Genomic Encyclopedia of Type Strains, Phase IV (KMG-IV): sequencing the most valuable type-strain genomes for metagenomic binning, comparative biology and taxonomic classification.</title>
        <authorList>
            <person name="Goeker M."/>
        </authorList>
    </citation>
    <scope>NUCLEOTIDE SEQUENCE [LARGE SCALE GENOMIC DNA]</scope>
    <source>
        <strain evidence="10 11">DSM 24984</strain>
    </source>
</reference>
<evidence type="ECO:0000256" key="5">
    <source>
        <dbReference type="ARBA" id="ARBA00022741"/>
    </source>
</evidence>
<evidence type="ECO:0000256" key="8">
    <source>
        <dbReference type="ARBA" id="ARBA00023012"/>
    </source>
</evidence>
<keyword evidence="8" id="KW-0902">Two-component regulatory system</keyword>
<dbReference type="Pfam" id="PF13188">
    <property type="entry name" value="PAS_8"/>
    <property type="match status" value="1"/>
</dbReference>
<keyword evidence="3" id="KW-0597">Phosphoprotein</keyword>
<keyword evidence="5" id="KW-0547">Nucleotide-binding</keyword>
<dbReference type="AlphaFoldDB" id="A0A4R1K6E9"/>
<evidence type="ECO:0000313" key="10">
    <source>
        <dbReference type="EMBL" id="TCK59792.1"/>
    </source>
</evidence>
<dbReference type="Gene3D" id="3.40.50.2300">
    <property type="match status" value="1"/>
</dbReference>
<dbReference type="RefSeq" id="WP_132873951.1">
    <property type="nucleotide sequence ID" value="NZ_JBLJBI010000051.1"/>
</dbReference>
<gene>
    <name evidence="10" type="ORF">C8D98_1959</name>
</gene>
<dbReference type="PANTHER" id="PTHR43065:SF10">
    <property type="entry name" value="PEROXIDE STRESS-ACTIVATED HISTIDINE KINASE MAK3"/>
    <property type="match status" value="1"/>
</dbReference>